<sequence>MAELNLSFVMVLFWEHYPIPLWFERWVYEDNSPL</sequence>
<keyword evidence="2" id="KW-1185">Reference proteome</keyword>
<protein>
    <submittedName>
        <fullName evidence="1">Uncharacterized protein</fullName>
    </submittedName>
</protein>
<dbReference type="AlphaFoldDB" id="X0DZ63"/>
<dbReference type="EMBL" id="JH658363">
    <property type="protein sequence ID" value="EXK99432.1"/>
    <property type="molecule type" value="Genomic_DNA"/>
</dbReference>
<reference evidence="1 2" key="1">
    <citation type="submission" date="2011-11" db="EMBL/GenBank/DDBJ databases">
        <title>The Genome Sequence of Fusarium oxysporum PHW815.</title>
        <authorList>
            <consortium name="The Broad Institute Genome Sequencing Platform"/>
            <person name="Ma L.-J."/>
            <person name="Gale L.R."/>
            <person name="Schwartz D.C."/>
            <person name="Zhou S."/>
            <person name="Corby-Kistler H."/>
            <person name="Young S.K."/>
            <person name="Zeng Q."/>
            <person name="Gargeya S."/>
            <person name="Fitzgerald M."/>
            <person name="Haas B."/>
            <person name="Abouelleil A."/>
            <person name="Alvarado L."/>
            <person name="Arachchi H.M."/>
            <person name="Berlin A."/>
            <person name="Brown A."/>
            <person name="Chapman S.B."/>
            <person name="Chen Z."/>
            <person name="Dunbar C."/>
            <person name="Freedman E."/>
            <person name="Gearin G."/>
            <person name="Goldberg J."/>
            <person name="Griggs A."/>
            <person name="Gujja S."/>
            <person name="Heiman D."/>
            <person name="Howarth C."/>
            <person name="Larson L."/>
            <person name="Lui A."/>
            <person name="MacDonald P.J.P."/>
            <person name="Montmayeur A."/>
            <person name="Murphy C."/>
            <person name="Neiman D."/>
            <person name="Pearson M."/>
            <person name="Priest M."/>
            <person name="Roberts A."/>
            <person name="Saif S."/>
            <person name="Shea T."/>
            <person name="Shenoy N."/>
            <person name="Sisk P."/>
            <person name="Stolte C."/>
            <person name="Sykes S."/>
            <person name="Wortman J."/>
            <person name="Nusbaum C."/>
            <person name="Birren B."/>
        </authorList>
    </citation>
    <scope>NUCLEOTIDE SEQUENCE [LARGE SCALE GENOMIC DNA]</scope>
    <source>
        <strain evidence="1 2">54005</strain>
    </source>
</reference>
<evidence type="ECO:0000313" key="2">
    <source>
        <dbReference type="Proteomes" id="UP000030663"/>
    </source>
</evidence>
<name>X0DZ63_FUSOX</name>
<evidence type="ECO:0000313" key="1">
    <source>
        <dbReference type="EMBL" id="EXK99432.1"/>
    </source>
</evidence>
<gene>
    <name evidence="1" type="ORF">FOQG_01958</name>
</gene>
<proteinExistence type="predicted"/>
<dbReference type="HOGENOM" id="CLU_3377173_0_0_1"/>
<dbReference type="Proteomes" id="UP000030663">
    <property type="component" value="Unassembled WGS sequence"/>
</dbReference>
<accession>X0DZ63</accession>
<organism evidence="1 2">
    <name type="scientific">Fusarium oxysporum f. sp. raphani 54005</name>
    <dbReference type="NCBI Taxonomy" id="1089458"/>
    <lineage>
        <taxon>Eukaryota</taxon>
        <taxon>Fungi</taxon>
        <taxon>Dikarya</taxon>
        <taxon>Ascomycota</taxon>
        <taxon>Pezizomycotina</taxon>
        <taxon>Sordariomycetes</taxon>
        <taxon>Hypocreomycetidae</taxon>
        <taxon>Hypocreales</taxon>
        <taxon>Nectriaceae</taxon>
        <taxon>Fusarium</taxon>
        <taxon>Fusarium oxysporum species complex</taxon>
    </lineage>
</organism>